<evidence type="ECO:0000313" key="2">
    <source>
        <dbReference type="Proteomes" id="UP001308005"/>
    </source>
</evidence>
<proteinExistence type="predicted"/>
<name>A0ABU6D4U3_9GAMM</name>
<comment type="caution">
    <text evidence="1">The sequence shown here is derived from an EMBL/GenBank/DDBJ whole genome shotgun (WGS) entry which is preliminary data.</text>
</comment>
<keyword evidence="2" id="KW-1185">Reference proteome</keyword>
<dbReference type="InterPro" id="IPR011990">
    <property type="entry name" value="TPR-like_helical_dom_sf"/>
</dbReference>
<gene>
    <name evidence="1" type="ORF">VSS37_20310</name>
</gene>
<reference evidence="2" key="1">
    <citation type="submission" date="2023-07" db="EMBL/GenBank/DDBJ databases">
        <title>The carbon used by Thiothrix.</title>
        <authorList>
            <person name="Chen L."/>
        </authorList>
    </citation>
    <scope>NUCLEOTIDE SEQUENCE [LARGE SCALE GENOMIC DNA]</scope>
</reference>
<accession>A0ABU6D4U3</accession>
<dbReference type="EMBL" id="JAYMYJ010000154">
    <property type="protein sequence ID" value="MEB4593332.1"/>
    <property type="molecule type" value="Genomic_DNA"/>
</dbReference>
<protein>
    <recommendedName>
        <fullName evidence="3">Tetratricopeptide repeat protein</fullName>
    </recommendedName>
</protein>
<dbReference type="Gene3D" id="1.25.40.10">
    <property type="entry name" value="Tetratricopeptide repeat domain"/>
    <property type="match status" value="1"/>
</dbReference>
<dbReference type="SUPFAM" id="SSF48452">
    <property type="entry name" value="TPR-like"/>
    <property type="match status" value="1"/>
</dbReference>
<sequence length="306" mass="34680">MDKLRQVLLIVFAVLAIALSISYRSGHVVPDDFFDARRATADIDPQGWKRLDTDDWLQLANQARQENQLDQAQTFTQQALASNLGSGEAMVQLALLLLHQGKQEQAIQLAELADKLATAQNSTHTYLSAFWSRTKQLDKLLDEWNVLLTRDTSISQSLYPQLQQLTVATPENTPLLDKFAKNPPTWWGSFFNFLVRDEKTPSALLSHLYELRLHSSQPIDSKEMTPYVSRLIKEQQWTEAHAVWLAGLPPEDETFKGLVYDGGFEGDMHNTGFDWFFGSHPQIDIQQELTFGMEGHRALNVKLSGP</sequence>
<feature type="non-terminal residue" evidence="1">
    <location>
        <position position="306"/>
    </location>
</feature>
<organism evidence="1 2">
    <name type="scientific">Candidatus Thiothrix phosphatis</name>
    <dbReference type="NCBI Taxonomy" id="3112415"/>
    <lineage>
        <taxon>Bacteria</taxon>
        <taxon>Pseudomonadati</taxon>
        <taxon>Pseudomonadota</taxon>
        <taxon>Gammaproteobacteria</taxon>
        <taxon>Thiotrichales</taxon>
        <taxon>Thiotrichaceae</taxon>
        <taxon>Thiothrix</taxon>
    </lineage>
</organism>
<evidence type="ECO:0000313" key="1">
    <source>
        <dbReference type="EMBL" id="MEB4593332.1"/>
    </source>
</evidence>
<dbReference type="Proteomes" id="UP001308005">
    <property type="component" value="Unassembled WGS sequence"/>
</dbReference>
<dbReference type="RefSeq" id="WP_324698168.1">
    <property type="nucleotide sequence ID" value="NZ_JAYMYJ010000154.1"/>
</dbReference>
<evidence type="ECO:0008006" key="3">
    <source>
        <dbReference type="Google" id="ProtNLM"/>
    </source>
</evidence>